<dbReference type="PANTHER" id="PTHR12087">
    <property type="entry name" value="ORIGIN RECOGNITION COMPLEX SUBUNIT 4"/>
    <property type="match status" value="1"/>
</dbReference>
<keyword evidence="7 10" id="KW-0238">DNA-binding</keyword>
<feature type="domain" description="AAA+ ATPase" evidence="11">
    <location>
        <begin position="56"/>
        <end position="217"/>
    </location>
</feature>
<evidence type="ECO:0000256" key="10">
    <source>
        <dbReference type="PIRNR" id="PIRNR007858"/>
    </source>
</evidence>
<dbReference type="InterPro" id="IPR027417">
    <property type="entry name" value="P-loop_NTPase"/>
</dbReference>
<dbReference type="FunFam" id="3.40.50.300:FF:000649">
    <property type="entry name" value="Origin recognition complex subunit 4"/>
    <property type="match status" value="1"/>
</dbReference>
<dbReference type="SMART" id="SM00382">
    <property type="entry name" value="AAA"/>
    <property type="match status" value="1"/>
</dbReference>
<evidence type="ECO:0000256" key="3">
    <source>
        <dbReference type="ARBA" id="ARBA00019083"/>
    </source>
</evidence>
<dbReference type="InterPro" id="IPR016527">
    <property type="entry name" value="ORC4"/>
</dbReference>
<comment type="subcellular location">
    <subcellularLocation>
        <location evidence="1 10">Nucleus</location>
    </subcellularLocation>
</comment>
<dbReference type="GO" id="GO:0006270">
    <property type="term" value="P:DNA replication initiation"/>
    <property type="evidence" value="ECO:0007669"/>
    <property type="project" value="TreeGrafter"/>
</dbReference>
<evidence type="ECO:0000313" key="13">
    <source>
        <dbReference type="Proteomes" id="UP000078541"/>
    </source>
</evidence>
<dbReference type="Pfam" id="PF00004">
    <property type="entry name" value="AAA"/>
    <property type="match status" value="1"/>
</dbReference>
<keyword evidence="13" id="KW-1185">Reference proteome</keyword>
<dbReference type="STRING" id="34720.A0A195EZA0"/>
<evidence type="ECO:0000256" key="9">
    <source>
        <dbReference type="ARBA" id="ARBA00046777"/>
    </source>
</evidence>
<comment type="function">
    <text evidence="10">Component of the origin recognition complex (ORC) that binds origins of replication.</text>
</comment>
<keyword evidence="4 10" id="KW-0235">DNA replication</keyword>
<dbReference type="InterPro" id="IPR032705">
    <property type="entry name" value="ORC4_C"/>
</dbReference>
<evidence type="ECO:0000256" key="7">
    <source>
        <dbReference type="ARBA" id="ARBA00023125"/>
    </source>
</evidence>
<dbReference type="Pfam" id="PF14629">
    <property type="entry name" value="ORC4_C"/>
    <property type="match status" value="1"/>
</dbReference>
<dbReference type="SUPFAM" id="SSF52540">
    <property type="entry name" value="P-loop containing nucleoside triphosphate hydrolases"/>
    <property type="match status" value="1"/>
</dbReference>
<proteinExistence type="inferred from homology"/>
<keyword evidence="5" id="KW-0547">Nucleotide-binding</keyword>
<dbReference type="GO" id="GO:0005524">
    <property type="term" value="F:ATP binding"/>
    <property type="evidence" value="ECO:0007669"/>
    <property type="project" value="UniProtKB-KW"/>
</dbReference>
<name>A0A195EZA0_9HYME</name>
<dbReference type="PANTHER" id="PTHR12087:SF0">
    <property type="entry name" value="ORIGIN RECOGNITION COMPLEX SUBUNIT 4"/>
    <property type="match status" value="1"/>
</dbReference>
<evidence type="ECO:0000256" key="8">
    <source>
        <dbReference type="ARBA" id="ARBA00023242"/>
    </source>
</evidence>
<protein>
    <recommendedName>
        <fullName evidence="3 10">Origin recognition complex subunit 4</fullName>
    </recommendedName>
</protein>
<keyword evidence="6" id="KW-0067">ATP-binding</keyword>
<dbReference type="AlphaFoldDB" id="A0A195EZA0"/>
<evidence type="ECO:0000256" key="6">
    <source>
        <dbReference type="ARBA" id="ARBA00022840"/>
    </source>
</evidence>
<sequence>MSKKKNMAIDFQDNMILLTRKYLKRRIMCPETKFRHHVNERLHVMNLVKRTVEIGESNSILLVGPRGSGKTTLVNSVLKELSALKSFKDNAIIVNLHGLVHTDDRLALKDLTRQMQLENVVEDKVFGTFAENLSFLLDCLKSGDKHRSKPVIFILDEFDLFCEHHNQTLLYNLFDVAQSAQVPICVVGISCRLDVMELLEKRVKSRFSHRQIFLFPGDTSSSEQPMSAFDDRLELFRDLLSLPDDENVNKVEQQYDDCTIDPQFGSMWNDYIKSLTTNVTMVNLLKRMYHIDVSERSFRNFLAVAVSTLSEKHQKLEVNDFVEASKIFSQDDKLLILEGLSILEMCLIIAMKQETEIYDGEPLNFEAIYNRYMKFANQNSSVQSVQKPVIMKAFEHIKLKRKDETYIYSHNNNLTYKIGNIHNIILHRMRAIDREPQGYLFLLSLAPKHLLLNRAFSFLCRLKICENNLFNDNVAIIFYGHVENRLRRRNKNV</sequence>
<comment type="similarity">
    <text evidence="2 10">Belongs to the ORC4 family.</text>
</comment>
<dbReference type="GO" id="GO:0016887">
    <property type="term" value="F:ATP hydrolysis activity"/>
    <property type="evidence" value="ECO:0007669"/>
    <property type="project" value="InterPro"/>
</dbReference>
<dbReference type="CDD" id="cd00009">
    <property type="entry name" value="AAA"/>
    <property type="match status" value="1"/>
</dbReference>
<dbReference type="GO" id="GO:0003688">
    <property type="term" value="F:DNA replication origin binding"/>
    <property type="evidence" value="ECO:0007669"/>
    <property type="project" value="TreeGrafter"/>
</dbReference>
<organism evidence="12 13">
    <name type="scientific">Trachymyrmex septentrionalis</name>
    <dbReference type="NCBI Taxonomy" id="34720"/>
    <lineage>
        <taxon>Eukaryota</taxon>
        <taxon>Metazoa</taxon>
        <taxon>Ecdysozoa</taxon>
        <taxon>Arthropoda</taxon>
        <taxon>Hexapoda</taxon>
        <taxon>Insecta</taxon>
        <taxon>Pterygota</taxon>
        <taxon>Neoptera</taxon>
        <taxon>Endopterygota</taxon>
        <taxon>Hymenoptera</taxon>
        <taxon>Apocrita</taxon>
        <taxon>Aculeata</taxon>
        <taxon>Formicoidea</taxon>
        <taxon>Formicidae</taxon>
        <taxon>Myrmicinae</taxon>
        <taxon>Trachymyrmex</taxon>
    </lineage>
</organism>
<dbReference type="EMBL" id="KQ981905">
    <property type="protein sequence ID" value="KYN33456.1"/>
    <property type="molecule type" value="Genomic_DNA"/>
</dbReference>
<dbReference type="PIRSF" id="PIRSF007858">
    <property type="entry name" value="ORC4"/>
    <property type="match status" value="1"/>
</dbReference>
<reference evidence="12 13" key="1">
    <citation type="submission" date="2016-03" db="EMBL/GenBank/DDBJ databases">
        <title>Trachymyrmex septentrionalis WGS genome.</title>
        <authorList>
            <person name="Nygaard S."/>
            <person name="Hu H."/>
            <person name="Boomsma J."/>
            <person name="Zhang G."/>
        </authorList>
    </citation>
    <scope>NUCLEOTIDE SEQUENCE [LARGE SCALE GENOMIC DNA]</scope>
    <source>
        <strain evidence="12">Tsep2-gDNA-1</strain>
        <tissue evidence="12">Whole body</tissue>
    </source>
</reference>
<accession>A0A195EZA0</accession>
<evidence type="ECO:0000259" key="11">
    <source>
        <dbReference type="SMART" id="SM00382"/>
    </source>
</evidence>
<evidence type="ECO:0000313" key="12">
    <source>
        <dbReference type="EMBL" id="KYN33456.1"/>
    </source>
</evidence>
<dbReference type="InterPro" id="IPR003959">
    <property type="entry name" value="ATPase_AAA_core"/>
</dbReference>
<dbReference type="InterPro" id="IPR003593">
    <property type="entry name" value="AAA+_ATPase"/>
</dbReference>
<gene>
    <name evidence="12" type="ORF">ALC56_12168</name>
</gene>
<dbReference type="GO" id="GO:0005664">
    <property type="term" value="C:nuclear origin of replication recognition complex"/>
    <property type="evidence" value="ECO:0007669"/>
    <property type="project" value="TreeGrafter"/>
</dbReference>
<dbReference type="GO" id="GO:0005737">
    <property type="term" value="C:cytoplasm"/>
    <property type="evidence" value="ECO:0007669"/>
    <property type="project" value="UniProtKB-ARBA"/>
</dbReference>
<evidence type="ECO:0000256" key="5">
    <source>
        <dbReference type="ARBA" id="ARBA00022741"/>
    </source>
</evidence>
<evidence type="ECO:0000256" key="4">
    <source>
        <dbReference type="ARBA" id="ARBA00022705"/>
    </source>
</evidence>
<keyword evidence="8 10" id="KW-0539">Nucleus</keyword>
<dbReference type="Gene3D" id="3.40.50.300">
    <property type="entry name" value="P-loop containing nucleotide triphosphate hydrolases"/>
    <property type="match status" value="1"/>
</dbReference>
<comment type="subunit">
    <text evidence="9">Component of ORC, a complex composed of at least 6 subunits: ORC1, ORC2, ORC3, ORC4, ORC5 and ORC6. ORC is regulated in a cell-cycle dependent manner. It is sequentially assembled at the exit from anaphase of mitosis and disassembled as cells enter S phase. Interacts with DBF4. Interacts with POLQ.</text>
</comment>
<evidence type="ECO:0000256" key="2">
    <source>
        <dbReference type="ARBA" id="ARBA00005334"/>
    </source>
</evidence>
<dbReference type="Proteomes" id="UP000078541">
    <property type="component" value="Unassembled WGS sequence"/>
</dbReference>
<evidence type="ECO:0000256" key="1">
    <source>
        <dbReference type="ARBA" id="ARBA00004123"/>
    </source>
</evidence>